<keyword evidence="2" id="KW-0472">Membrane</keyword>
<comment type="caution">
    <text evidence="3">The sequence shown here is derived from an EMBL/GenBank/DDBJ whole genome shotgun (WGS) entry which is preliminary data.</text>
</comment>
<evidence type="ECO:0000313" key="3">
    <source>
        <dbReference type="EMBL" id="KAI3875074.1"/>
    </source>
</evidence>
<accession>A0AAD4XAA8</accession>
<organism evidence="3 4">
    <name type="scientific">Papaver atlanticum</name>
    <dbReference type="NCBI Taxonomy" id="357466"/>
    <lineage>
        <taxon>Eukaryota</taxon>
        <taxon>Viridiplantae</taxon>
        <taxon>Streptophyta</taxon>
        <taxon>Embryophyta</taxon>
        <taxon>Tracheophyta</taxon>
        <taxon>Spermatophyta</taxon>
        <taxon>Magnoliopsida</taxon>
        <taxon>Ranunculales</taxon>
        <taxon>Papaveraceae</taxon>
        <taxon>Papaveroideae</taxon>
        <taxon>Papaver</taxon>
    </lineage>
</organism>
<keyword evidence="2" id="KW-0812">Transmembrane</keyword>
<gene>
    <name evidence="3" type="ORF">MKW98_019647</name>
</gene>
<dbReference type="AlphaFoldDB" id="A0AAD4XAA8"/>
<evidence type="ECO:0000256" key="1">
    <source>
        <dbReference type="SAM" id="Coils"/>
    </source>
</evidence>
<dbReference type="Proteomes" id="UP001202328">
    <property type="component" value="Unassembled WGS sequence"/>
</dbReference>
<evidence type="ECO:0000313" key="4">
    <source>
        <dbReference type="Proteomes" id="UP001202328"/>
    </source>
</evidence>
<feature type="transmembrane region" description="Helical" evidence="2">
    <location>
        <begin position="29"/>
        <end position="49"/>
    </location>
</feature>
<protein>
    <submittedName>
        <fullName evidence="3">Uncharacterized protein</fullName>
    </submittedName>
</protein>
<keyword evidence="1" id="KW-0175">Coiled coil</keyword>
<reference evidence="3" key="1">
    <citation type="submission" date="2022-04" db="EMBL/GenBank/DDBJ databases">
        <title>A functionally conserved STORR gene fusion in Papaver species that diverged 16.8 million years ago.</title>
        <authorList>
            <person name="Catania T."/>
        </authorList>
    </citation>
    <scope>NUCLEOTIDE SEQUENCE</scope>
    <source>
        <strain evidence="3">S-188037</strain>
    </source>
</reference>
<keyword evidence="2" id="KW-1133">Transmembrane helix</keyword>
<name>A0AAD4XAA8_9MAGN</name>
<feature type="transmembrane region" description="Helical" evidence="2">
    <location>
        <begin position="102"/>
        <end position="126"/>
    </location>
</feature>
<sequence>MASSSSVNIEFIPLLECVSSHIPVTLVNIMLGFFLCIIFLSLWMFFSIIPNKYEARMERHELEAEISEIRRNDRDGWSKKLIEKKKLKLAALEKKIGRLESLYWVIHFLSMFLFFGEFCIALQITINRL</sequence>
<feature type="coiled-coil region" evidence="1">
    <location>
        <begin position="52"/>
        <end position="102"/>
    </location>
</feature>
<evidence type="ECO:0000256" key="2">
    <source>
        <dbReference type="SAM" id="Phobius"/>
    </source>
</evidence>
<keyword evidence="4" id="KW-1185">Reference proteome</keyword>
<proteinExistence type="predicted"/>
<dbReference type="EMBL" id="JAJJMB010012638">
    <property type="protein sequence ID" value="KAI3875074.1"/>
    <property type="molecule type" value="Genomic_DNA"/>
</dbReference>